<dbReference type="OrthoDB" id="6297021at2"/>
<gene>
    <name evidence="4" type="ORF">HMPREF2130_04205</name>
</gene>
<keyword evidence="5" id="KW-1185">Reference proteome</keyword>
<evidence type="ECO:0000313" key="4">
    <source>
        <dbReference type="EMBL" id="KGF31161.1"/>
    </source>
</evidence>
<dbReference type="InterPro" id="IPR036736">
    <property type="entry name" value="ACP-like_sf"/>
</dbReference>
<dbReference type="GO" id="GO:0031177">
    <property type="term" value="F:phosphopantetheine binding"/>
    <property type="evidence" value="ECO:0007669"/>
    <property type="project" value="TreeGrafter"/>
</dbReference>
<comment type="caution">
    <text evidence="4">The sequence shown here is derived from an EMBL/GenBank/DDBJ whole genome shotgun (WGS) entry which is preliminary data.</text>
</comment>
<dbReference type="Proteomes" id="UP000029629">
    <property type="component" value="Unassembled WGS sequence"/>
</dbReference>
<evidence type="ECO:0000313" key="5">
    <source>
        <dbReference type="Proteomes" id="UP000029629"/>
    </source>
</evidence>
<proteinExistence type="predicted"/>
<dbReference type="PANTHER" id="PTHR45527:SF10">
    <property type="entry name" value="PYOCHELIN SYNTHASE PCHF"/>
    <property type="match status" value="1"/>
</dbReference>
<dbReference type="InterPro" id="IPR001242">
    <property type="entry name" value="Condensation_dom"/>
</dbReference>
<dbReference type="GO" id="GO:0044550">
    <property type="term" value="P:secondary metabolite biosynthetic process"/>
    <property type="evidence" value="ECO:0007669"/>
    <property type="project" value="TreeGrafter"/>
</dbReference>
<dbReference type="SUPFAM" id="SSF52777">
    <property type="entry name" value="CoA-dependent acyltransferases"/>
    <property type="match status" value="4"/>
</dbReference>
<evidence type="ECO:0008006" key="6">
    <source>
        <dbReference type="Google" id="ProtNLM"/>
    </source>
</evidence>
<dbReference type="InterPro" id="IPR009081">
    <property type="entry name" value="PP-bd_ACP"/>
</dbReference>
<dbReference type="PANTHER" id="PTHR45527">
    <property type="entry name" value="NONRIBOSOMAL PEPTIDE SYNTHETASE"/>
    <property type="match status" value="1"/>
</dbReference>
<organism evidence="4 5">
    <name type="scientific">Oligella urethralis DNF00040</name>
    <dbReference type="NCBI Taxonomy" id="1401065"/>
    <lineage>
        <taxon>Bacteria</taxon>
        <taxon>Pseudomonadati</taxon>
        <taxon>Pseudomonadota</taxon>
        <taxon>Betaproteobacteria</taxon>
        <taxon>Burkholderiales</taxon>
        <taxon>Alcaligenaceae</taxon>
        <taxon>Oligella</taxon>
    </lineage>
</organism>
<reference evidence="4 5" key="1">
    <citation type="submission" date="2014-07" db="EMBL/GenBank/DDBJ databases">
        <authorList>
            <person name="McCorrison J."/>
            <person name="Sanka R."/>
            <person name="Torralba M."/>
            <person name="Gillis M."/>
            <person name="Haft D.H."/>
            <person name="Methe B."/>
            <person name="Sutton G."/>
            <person name="Nelson K.E."/>
        </authorList>
    </citation>
    <scope>NUCLEOTIDE SEQUENCE [LARGE SCALE GENOMIC DNA]</scope>
    <source>
        <strain evidence="4 5">DNF00040</strain>
    </source>
</reference>
<dbReference type="GO" id="GO:0043041">
    <property type="term" value="P:amino acid activation for nonribosomal peptide biosynthetic process"/>
    <property type="evidence" value="ECO:0007669"/>
    <property type="project" value="TreeGrafter"/>
</dbReference>
<dbReference type="InterPro" id="IPR023213">
    <property type="entry name" value="CAT-like_dom_sf"/>
</dbReference>
<evidence type="ECO:0000256" key="1">
    <source>
        <dbReference type="ARBA" id="ARBA00022598"/>
    </source>
</evidence>
<sequence>MNRYPLTPMQQACWFVRVANPKQQVFDHLYLEFEMKSINLNGLSTSVVRLFEENKALRLGIDKNGNAWFAPLSDIHTLEVDDISGLSDEEQVVFLESKRKDWSHQQLEVATATVARFSVSVLKCLPKGEVTGRLHIDVDLIALDPTSIRAMVHKLAYYCALEKCCNSDLNGLKKLLSEREVLANKDVVEVFLKSPYCSKKWWKQKIQKLYPPPKLPYHKGQQFVKSQSIQRHLEQSKSNGIRRIANRNGLTTTELMLAIFSFVLGSKLNQSCFRLSVPVFVDQIDCSLLERKLGERANFTLLNVDLTDKEVALNEWCKTFAYQFRELLDNISVSGVDILRELSKQKQEIQMAPVVFTSAIDLPEKVLFESIVSEELGELCWSLSQSAHTTIDLQVSQIGSGLFFNMDVREDLIPVGWAEDILATFLCVIEQLVESEHLLKISLSKFFGDLQVETKKPLTSLQKSYLLGRSAALPLSCSMQACHGFIGSLAHDCVHENLLYLVRIHSALRVCIEQEGQAPTQHIVNSEIMNYSEFDFRDLEVGGAWSKIASEWQRWSMPAKSSERPLWEVAVYILPGEQTVVFTRFDGLILDGRSIAQIICQLCGDAPIVSTNVTELSEDFESSGYSEAQKYWLTKIQSFPSLNDIPWQMDLNSLIRVNFGREVTVIPSSLVERVASEGAKLGLLKNTILMGAIAQAMTDSFSASVYFAIPVLPSYKGALANQSTFIAAHYSKNKKVSFESFRHLQEDVLNGLQNMSFSGVDLSRVVCERHKTIIPFPLVITNTLSWPVLSSKSAMKKIFESIQTPQVALDIRFGFNEEGDLVVAGDFVEGVFTNTQIKNLLGQLEYIMRTLDSKEKLQHKVISRQSLSLSRLTKIYASVLAYRLATPLDVKEDLFELGLELKHLRKIVEQLKNEFGLDVGVSQLVSCRSLEGVFSLLSGLKEE</sequence>
<dbReference type="EMBL" id="JRNI01000016">
    <property type="protein sequence ID" value="KGF31161.1"/>
    <property type="molecule type" value="Genomic_DNA"/>
</dbReference>
<evidence type="ECO:0000259" key="2">
    <source>
        <dbReference type="Pfam" id="PF00550"/>
    </source>
</evidence>
<name>A0A095Z9Z3_9BURK</name>
<dbReference type="Gene3D" id="3.30.559.10">
    <property type="entry name" value="Chloramphenicol acetyltransferase-like domain"/>
    <property type="match status" value="2"/>
</dbReference>
<accession>A0A095Z9Z3</accession>
<dbReference type="SUPFAM" id="SSF47336">
    <property type="entry name" value="ACP-like"/>
    <property type="match status" value="1"/>
</dbReference>
<dbReference type="Pfam" id="PF00668">
    <property type="entry name" value="Condensation"/>
    <property type="match status" value="2"/>
</dbReference>
<feature type="domain" description="Condensation" evidence="3">
    <location>
        <begin position="453"/>
        <end position="601"/>
    </location>
</feature>
<dbReference type="Pfam" id="PF00550">
    <property type="entry name" value="PP-binding"/>
    <property type="match status" value="1"/>
</dbReference>
<feature type="domain" description="Condensation" evidence="3">
    <location>
        <begin position="3"/>
        <end position="266"/>
    </location>
</feature>
<dbReference type="GO" id="GO:0005737">
    <property type="term" value="C:cytoplasm"/>
    <property type="evidence" value="ECO:0007669"/>
    <property type="project" value="TreeGrafter"/>
</dbReference>
<dbReference type="eggNOG" id="COG1020">
    <property type="taxonomic scope" value="Bacteria"/>
</dbReference>
<evidence type="ECO:0000259" key="3">
    <source>
        <dbReference type="Pfam" id="PF00668"/>
    </source>
</evidence>
<dbReference type="RefSeq" id="WP_036558413.1">
    <property type="nucleotide sequence ID" value="NZ_JRNI01000016.1"/>
</dbReference>
<dbReference type="AlphaFoldDB" id="A0A095Z9Z3"/>
<protein>
    <recommendedName>
        <fullName evidence="6">Condensation domain-containing protein</fullName>
    </recommendedName>
</protein>
<dbReference type="Gene3D" id="3.30.559.30">
    <property type="entry name" value="Nonribosomal peptide synthetase, condensation domain"/>
    <property type="match status" value="1"/>
</dbReference>
<feature type="domain" description="Carrier" evidence="2">
    <location>
        <begin position="871"/>
        <end position="932"/>
    </location>
</feature>
<keyword evidence="1" id="KW-0436">Ligase</keyword>
<dbReference type="GO" id="GO:0016874">
    <property type="term" value="F:ligase activity"/>
    <property type="evidence" value="ECO:0007669"/>
    <property type="project" value="UniProtKB-KW"/>
</dbReference>